<organism evidence="2 3">
    <name type="scientific">Puccinia graminis f. sp. tritici</name>
    <dbReference type="NCBI Taxonomy" id="56615"/>
    <lineage>
        <taxon>Eukaryota</taxon>
        <taxon>Fungi</taxon>
        <taxon>Dikarya</taxon>
        <taxon>Basidiomycota</taxon>
        <taxon>Pucciniomycotina</taxon>
        <taxon>Pucciniomycetes</taxon>
        <taxon>Pucciniales</taxon>
        <taxon>Pucciniaceae</taxon>
        <taxon>Puccinia</taxon>
    </lineage>
</organism>
<evidence type="ECO:0000256" key="1">
    <source>
        <dbReference type="SAM" id="MobiDB-lite"/>
    </source>
</evidence>
<dbReference type="EMBL" id="VSWC01000042">
    <property type="protein sequence ID" value="KAA1103531.1"/>
    <property type="molecule type" value="Genomic_DNA"/>
</dbReference>
<feature type="compositionally biased region" description="Low complexity" evidence="1">
    <location>
        <begin position="1"/>
        <end position="18"/>
    </location>
</feature>
<dbReference type="Proteomes" id="UP000324748">
    <property type="component" value="Unassembled WGS sequence"/>
</dbReference>
<evidence type="ECO:0000313" key="2">
    <source>
        <dbReference type="EMBL" id="KAA1103531.1"/>
    </source>
</evidence>
<name>A0A5B0PQH3_PUCGR</name>
<comment type="caution">
    <text evidence="2">The sequence shown here is derived from an EMBL/GenBank/DDBJ whole genome shotgun (WGS) entry which is preliminary data.</text>
</comment>
<proteinExistence type="predicted"/>
<evidence type="ECO:0000313" key="3">
    <source>
        <dbReference type="Proteomes" id="UP000324748"/>
    </source>
</evidence>
<sequence length="54" mass="5744">MASSWPDSESSVSPTSDEPQARAHPSNGSCLTKNPLQSQLPTTATKEQTDEILS</sequence>
<feature type="compositionally biased region" description="Polar residues" evidence="1">
    <location>
        <begin position="26"/>
        <end position="46"/>
    </location>
</feature>
<gene>
    <name evidence="2" type="ORF">PGT21_020693</name>
</gene>
<keyword evidence="3" id="KW-1185">Reference proteome</keyword>
<reference evidence="2 3" key="1">
    <citation type="submission" date="2019-05" db="EMBL/GenBank/DDBJ databases">
        <title>Emergence of the Ug99 lineage of the wheat stem rust pathogen through somatic hybridization.</title>
        <authorList>
            <person name="Li F."/>
            <person name="Upadhyaya N.M."/>
            <person name="Sperschneider J."/>
            <person name="Matny O."/>
            <person name="Nguyen-Phuc H."/>
            <person name="Mago R."/>
            <person name="Raley C."/>
            <person name="Miller M.E."/>
            <person name="Silverstein K.A.T."/>
            <person name="Henningsen E."/>
            <person name="Hirsch C.D."/>
            <person name="Visser B."/>
            <person name="Pretorius Z.A."/>
            <person name="Steffenson B.J."/>
            <person name="Schwessinger B."/>
            <person name="Dodds P.N."/>
            <person name="Figueroa M."/>
        </authorList>
    </citation>
    <scope>NUCLEOTIDE SEQUENCE [LARGE SCALE GENOMIC DNA]</scope>
    <source>
        <strain evidence="2">21-0</strain>
    </source>
</reference>
<accession>A0A5B0PQH3</accession>
<dbReference type="AlphaFoldDB" id="A0A5B0PQH3"/>
<feature type="region of interest" description="Disordered" evidence="1">
    <location>
        <begin position="1"/>
        <end position="54"/>
    </location>
</feature>
<protein>
    <submittedName>
        <fullName evidence="2">Uncharacterized protein</fullName>
    </submittedName>
</protein>